<dbReference type="AlphaFoldDB" id="A0A645ALF5"/>
<evidence type="ECO:0000256" key="1">
    <source>
        <dbReference type="ARBA" id="ARBA00022729"/>
    </source>
</evidence>
<gene>
    <name evidence="2" type="ORF">SDC9_100751</name>
</gene>
<dbReference type="InterPro" id="IPR018389">
    <property type="entry name" value="DctP_fam"/>
</dbReference>
<dbReference type="GO" id="GO:0055085">
    <property type="term" value="P:transmembrane transport"/>
    <property type="evidence" value="ECO:0007669"/>
    <property type="project" value="InterPro"/>
</dbReference>
<dbReference type="PANTHER" id="PTHR33376:SF18">
    <property type="entry name" value="2,3-DIKETO-L-GULONATE-BINDING PERIPLASMIC PROTEIN YIAO"/>
    <property type="match status" value="1"/>
</dbReference>
<sequence length="224" mass="25021">MFNDINIARDACDGDLGESVIQDLPKVKLKSIVYGENGFRNVTNNKGSIKTPADLKGIKIRTMENAIHMKAFQLLGASPTPMNFNELYTALQQGTVDAQENPIFLIYTSKFYEVQKYLTLTGHLYAPGIITMGNSYWESLPEDIQSIVVEGGKQFRDMQRGILDQQNVDYLQKLKDEGMQVNELTAEEKAAFVEATKPIYDDVAKTIGQDLVDLAIAANQKYAK</sequence>
<organism evidence="2">
    <name type="scientific">bioreactor metagenome</name>
    <dbReference type="NCBI Taxonomy" id="1076179"/>
    <lineage>
        <taxon>unclassified sequences</taxon>
        <taxon>metagenomes</taxon>
        <taxon>ecological metagenomes</taxon>
    </lineage>
</organism>
<proteinExistence type="predicted"/>
<dbReference type="PANTHER" id="PTHR33376">
    <property type="match status" value="1"/>
</dbReference>
<dbReference type="Pfam" id="PF03480">
    <property type="entry name" value="DctP"/>
    <property type="match status" value="1"/>
</dbReference>
<reference evidence="2" key="1">
    <citation type="submission" date="2019-08" db="EMBL/GenBank/DDBJ databases">
        <authorList>
            <person name="Kucharzyk K."/>
            <person name="Murdoch R.W."/>
            <person name="Higgins S."/>
            <person name="Loffler F."/>
        </authorList>
    </citation>
    <scope>NUCLEOTIDE SEQUENCE</scope>
</reference>
<dbReference type="Gene3D" id="3.40.190.170">
    <property type="entry name" value="Bacterial extracellular solute-binding protein, family 7"/>
    <property type="match status" value="1"/>
</dbReference>
<dbReference type="NCBIfam" id="NF037995">
    <property type="entry name" value="TRAP_S1"/>
    <property type="match status" value="1"/>
</dbReference>
<dbReference type="EMBL" id="VSSQ01014593">
    <property type="protein sequence ID" value="MPM53979.1"/>
    <property type="molecule type" value="Genomic_DNA"/>
</dbReference>
<evidence type="ECO:0000313" key="2">
    <source>
        <dbReference type="EMBL" id="MPM53979.1"/>
    </source>
</evidence>
<name>A0A645ALF5_9ZZZZ</name>
<accession>A0A645ALF5</accession>
<comment type="caution">
    <text evidence="2">The sequence shown here is derived from an EMBL/GenBank/DDBJ whole genome shotgun (WGS) entry which is preliminary data.</text>
</comment>
<protein>
    <submittedName>
        <fullName evidence="2">Solute-binding protein</fullName>
    </submittedName>
</protein>
<dbReference type="SUPFAM" id="SSF53850">
    <property type="entry name" value="Periplasmic binding protein-like II"/>
    <property type="match status" value="1"/>
</dbReference>
<dbReference type="NCBIfam" id="TIGR00787">
    <property type="entry name" value="dctP"/>
    <property type="match status" value="1"/>
</dbReference>
<dbReference type="InterPro" id="IPR004682">
    <property type="entry name" value="TRAP_DctP"/>
</dbReference>
<dbReference type="GO" id="GO:0030246">
    <property type="term" value="F:carbohydrate binding"/>
    <property type="evidence" value="ECO:0007669"/>
    <property type="project" value="TreeGrafter"/>
</dbReference>
<dbReference type="GO" id="GO:0030288">
    <property type="term" value="C:outer membrane-bounded periplasmic space"/>
    <property type="evidence" value="ECO:0007669"/>
    <property type="project" value="InterPro"/>
</dbReference>
<dbReference type="InterPro" id="IPR038404">
    <property type="entry name" value="TRAP_DctP_sf"/>
</dbReference>
<keyword evidence="1" id="KW-0732">Signal</keyword>